<keyword evidence="2" id="KW-1185">Reference proteome</keyword>
<dbReference type="InterPro" id="IPR053204">
    <property type="entry name" value="Oxopyrrolidines_Biosynth-assoc"/>
</dbReference>
<dbReference type="Proteomes" id="UP000297299">
    <property type="component" value="Unassembled WGS sequence"/>
</dbReference>
<organism evidence="1 2">
    <name type="scientific">Botryotinia calthae</name>
    <dbReference type="NCBI Taxonomy" id="38488"/>
    <lineage>
        <taxon>Eukaryota</taxon>
        <taxon>Fungi</taxon>
        <taxon>Dikarya</taxon>
        <taxon>Ascomycota</taxon>
        <taxon>Pezizomycotina</taxon>
        <taxon>Leotiomycetes</taxon>
        <taxon>Helotiales</taxon>
        <taxon>Sclerotiniaceae</taxon>
        <taxon>Botryotinia</taxon>
    </lineage>
</organism>
<dbReference type="STRING" id="38488.A0A4Y8CTV6"/>
<reference evidence="1 2" key="1">
    <citation type="submission" date="2017-11" db="EMBL/GenBank/DDBJ databases">
        <title>Comparative genomics of Botrytis spp.</title>
        <authorList>
            <person name="Valero-Jimenez C.A."/>
            <person name="Tapia P."/>
            <person name="Veloso J."/>
            <person name="Silva-Moreno E."/>
            <person name="Staats M."/>
            <person name="Valdes J.H."/>
            <person name="Van Kan J.A.L."/>
        </authorList>
    </citation>
    <scope>NUCLEOTIDE SEQUENCE [LARGE SCALE GENOMIC DNA]</scope>
    <source>
        <strain evidence="1 2">MUCL2830</strain>
    </source>
</reference>
<evidence type="ECO:0000313" key="2">
    <source>
        <dbReference type="Proteomes" id="UP000297299"/>
    </source>
</evidence>
<proteinExistence type="predicted"/>
<accession>A0A4Y8CTV6</accession>
<gene>
    <name evidence="1" type="ORF">BOTCAL_0314g00090</name>
</gene>
<dbReference type="PANTHER" id="PTHR38797:SF4">
    <property type="entry name" value="NUCLEAR PORE COMPLEX PROTEIN NUP85"/>
    <property type="match status" value="1"/>
</dbReference>
<evidence type="ECO:0000313" key="1">
    <source>
        <dbReference type="EMBL" id="TEY46772.1"/>
    </source>
</evidence>
<protein>
    <submittedName>
        <fullName evidence="1">Uncharacterized protein</fullName>
    </submittedName>
</protein>
<dbReference type="InterPro" id="IPR022085">
    <property type="entry name" value="OpdG"/>
</dbReference>
<dbReference type="OrthoDB" id="3350591at2759"/>
<comment type="caution">
    <text evidence="1">The sequence shown here is derived from an EMBL/GenBank/DDBJ whole genome shotgun (WGS) entry which is preliminary data.</text>
</comment>
<sequence>MNSTAETRPWLTFLEKEASNTSTQEFVPDVANILKNYLISKTENNNALETAKQIDDCSVPSPYMHLSSVYWMIFDTAAVIPYHDVTQEKLLNLLVEMLRLPRRKFETQAGETTEERPIYYEEFFNIFNESWNARHVDELDLDTKTQDEYTQACIEWVNISAFFARCYSAGLEKDSASACKFPENDIPEALESKDSYVPGIDTDFRVMVATQYIVIAGDKIKEVSAKFWEGHFDVWEKKLQELEDWYENGFPEVIPRYEIPPGEKELIGTGDLGMDVLASVKAARKKLKDMREGMLEQDNNEDLAEKKDE</sequence>
<dbReference type="Pfam" id="PF12311">
    <property type="entry name" value="DUF3632"/>
    <property type="match status" value="1"/>
</dbReference>
<dbReference type="EMBL" id="PHWZ01000313">
    <property type="protein sequence ID" value="TEY46772.1"/>
    <property type="molecule type" value="Genomic_DNA"/>
</dbReference>
<dbReference type="AlphaFoldDB" id="A0A4Y8CTV6"/>
<dbReference type="PANTHER" id="PTHR38797">
    <property type="entry name" value="NUCLEAR PORE COMPLEX PROTEIN NUP85-RELATED"/>
    <property type="match status" value="1"/>
</dbReference>
<name>A0A4Y8CTV6_9HELO</name>